<keyword evidence="1" id="KW-0472">Membrane</keyword>
<evidence type="ECO:0000313" key="3">
    <source>
        <dbReference type="EMBL" id="KKU02758.1"/>
    </source>
</evidence>
<keyword evidence="1" id="KW-1133">Transmembrane helix</keyword>
<evidence type="ECO:0000256" key="2">
    <source>
        <dbReference type="SAM" id="SignalP"/>
    </source>
</evidence>
<dbReference type="EMBL" id="LCKS01000008">
    <property type="protein sequence ID" value="KKU02758.1"/>
    <property type="molecule type" value="Genomic_DNA"/>
</dbReference>
<feature type="transmembrane region" description="Helical" evidence="1">
    <location>
        <begin position="218"/>
        <end position="244"/>
    </location>
</feature>
<evidence type="ECO:0000313" key="4">
    <source>
        <dbReference type="Proteomes" id="UP000034264"/>
    </source>
</evidence>
<evidence type="ECO:0000256" key="1">
    <source>
        <dbReference type="SAM" id="Phobius"/>
    </source>
</evidence>
<organism evidence="3 4">
    <name type="scientific">Candidatus Amesbacteria bacterium GW2011_GWC2_45_19</name>
    <dbReference type="NCBI Taxonomy" id="1618366"/>
    <lineage>
        <taxon>Bacteria</taxon>
        <taxon>Candidatus Amesiibacteriota</taxon>
    </lineage>
</organism>
<reference evidence="3 4" key="1">
    <citation type="journal article" date="2015" name="Nature">
        <title>rRNA introns, odd ribosomes, and small enigmatic genomes across a large radiation of phyla.</title>
        <authorList>
            <person name="Brown C.T."/>
            <person name="Hug L.A."/>
            <person name="Thomas B.C."/>
            <person name="Sharon I."/>
            <person name="Castelle C.J."/>
            <person name="Singh A."/>
            <person name="Wilkins M.J."/>
            <person name="Williams K.H."/>
            <person name="Banfield J.F."/>
        </authorList>
    </citation>
    <scope>NUCLEOTIDE SEQUENCE [LARGE SCALE GENOMIC DNA]</scope>
</reference>
<proteinExistence type="predicted"/>
<name>A0A0G1PBH8_9BACT</name>
<protein>
    <submittedName>
        <fullName evidence="3">Uncharacterized protein</fullName>
    </submittedName>
</protein>
<feature type="transmembrane region" description="Helical" evidence="1">
    <location>
        <begin position="179"/>
        <end position="197"/>
    </location>
</feature>
<dbReference type="AlphaFoldDB" id="A0A0G1PBH8"/>
<accession>A0A0G1PBH8</accession>
<gene>
    <name evidence="3" type="ORF">UX05_C0008G0035</name>
</gene>
<feature type="chain" id="PRO_5002538923" evidence="2">
    <location>
        <begin position="18"/>
        <end position="246"/>
    </location>
</feature>
<comment type="caution">
    <text evidence="3">The sequence shown here is derived from an EMBL/GenBank/DDBJ whole genome shotgun (WGS) entry which is preliminary data.</text>
</comment>
<dbReference type="Proteomes" id="UP000034264">
    <property type="component" value="Unassembled WGS sequence"/>
</dbReference>
<keyword evidence="1" id="KW-0812">Transmembrane</keyword>
<feature type="signal peptide" evidence="2">
    <location>
        <begin position="1"/>
        <end position="17"/>
    </location>
</feature>
<sequence length="246" mass="25495">MFLLLVLFLIAAAPVRAQSVGQGVAVAISVTGEVVDGDVVCSYVGEIKRCNTAYDGNIYGVYVAEPALALENLSLTNAKTIATSGKAYVRVNEAGGQIKKGDYVTSSAIPGVGQKAAKSGYVIGTALEDADAGADSKIMVAIGAKQAFVTLQNKGGNLLETIKDAILAPTLTPLASLRYVLAATIASAAFILGFWYFGRVAKSGVEAVGRNPLAGRLIQFNVILNLLLTVLIMGSGLLIAYLILVL</sequence>
<keyword evidence="2" id="KW-0732">Signal</keyword>